<dbReference type="GO" id="GO:0016301">
    <property type="term" value="F:kinase activity"/>
    <property type="evidence" value="ECO:0007669"/>
    <property type="project" value="UniProtKB-KW"/>
</dbReference>
<dbReference type="CDD" id="cd05155">
    <property type="entry name" value="APH_ChoK_like_1"/>
    <property type="match status" value="1"/>
</dbReference>
<keyword evidence="2" id="KW-0418">Kinase</keyword>
<protein>
    <submittedName>
        <fullName evidence="2">Aminoglycoside phosphotransferase (APT) family kinase protein</fullName>
    </submittedName>
</protein>
<keyword evidence="2" id="KW-0808">Transferase</keyword>
<dbReference type="Gene3D" id="3.30.200.20">
    <property type="entry name" value="Phosphorylase Kinase, domain 1"/>
    <property type="match status" value="1"/>
</dbReference>
<keyword evidence="3" id="KW-1185">Reference proteome</keyword>
<evidence type="ECO:0000313" key="2">
    <source>
        <dbReference type="EMBL" id="MDR7273349.1"/>
    </source>
</evidence>
<dbReference type="PANTHER" id="PTHR21310:SF42">
    <property type="entry name" value="BIFUNCTIONAL AAC_APH"/>
    <property type="match status" value="1"/>
</dbReference>
<comment type="caution">
    <text evidence="2">The sequence shown here is derived from an EMBL/GenBank/DDBJ whole genome shotgun (WGS) entry which is preliminary data.</text>
</comment>
<name>A0AAE3YGP2_9ACTN</name>
<organism evidence="2 3">
    <name type="scientific">Catenuloplanes atrovinosus</name>
    <dbReference type="NCBI Taxonomy" id="137266"/>
    <lineage>
        <taxon>Bacteria</taxon>
        <taxon>Bacillati</taxon>
        <taxon>Actinomycetota</taxon>
        <taxon>Actinomycetes</taxon>
        <taxon>Micromonosporales</taxon>
        <taxon>Micromonosporaceae</taxon>
        <taxon>Catenuloplanes</taxon>
    </lineage>
</organism>
<dbReference type="InterPro" id="IPR051678">
    <property type="entry name" value="AGP_Transferase"/>
</dbReference>
<dbReference type="AlphaFoldDB" id="A0AAE3YGP2"/>
<dbReference type="Pfam" id="PF01636">
    <property type="entry name" value="APH"/>
    <property type="match status" value="1"/>
</dbReference>
<dbReference type="InterPro" id="IPR011009">
    <property type="entry name" value="Kinase-like_dom_sf"/>
</dbReference>
<sequence>MTLHDDEIPVDETIVRALLRAERPEWAGLPLARAGAGTDNTMFRLGDELLVRVPRRPFTAGMLSKERHWLPRFAPLLPLAVPEPVHDGRPSAVFPLPWSVYRWIDGAEAGPDTVRDWPAFGRDLAAFVRELHGLDPMDASRAGDLCLYRGGALRDAGDWTGRSFAECAGLVPGIDALERMWREAVALPDPAAPHVWLHSDLKPTNLLVRDGALHAVIDFAGLTRGFPDAEHATIWDFPAPAREAYWAALDLDDATWRRARAWAIVVATGGIAYYRDTFPAFVAECRARLTSVLAFDR</sequence>
<gene>
    <name evidence="2" type="ORF">J2S41_000127</name>
</gene>
<dbReference type="EMBL" id="JAVDYB010000001">
    <property type="protein sequence ID" value="MDR7273349.1"/>
    <property type="molecule type" value="Genomic_DNA"/>
</dbReference>
<feature type="domain" description="Aminoglycoside phosphotransferase" evidence="1">
    <location>
        <begin position="33"/>
        <end position="262"/>
    </location>
</feature>
<dbReference type="Gene3D" id="3.90.1200.10">
    <property type="match status" value="1"/>
</dbReference>
<evidence type="ECO:0000313" key="3">
    <source>
        <dbReference type="Proteomes" id="UP001183643"/>
    </source>
</evidence>
<evidence type="ECO:0000259" key="1">
    <source>
        <dbReference type="Pfam" id="PF01636"/>
    </source>
</evidence>
<accession>A0AAE3YGP2</accession>
<proteinExistence type="predicted"/>
<dbReference type="Proteomes" id="UP001183643">
    <property type="component" value="Unassembled WGS sequence"/>
</dbReference>
<dbReference type="PANTHER" id="PTHR21310">
    <property type="entry name" value="AMINOGLYCOSIDE PHOSPHOTRANSFERASE-RELATED-RELATED"/>
    <property type="match status" value="1"/>
</dbReference>
<dbReference type="InterPro" id="IPR002575">
    <property type="entry name" value="Aminoglycoside_PTrfase"/>
</dbReference>
<dbReference type="RefSeq" id="WP_310361622.1">
    <property type="nucleotide sequence ID" value="NZ_JAVDYB010000001.1"/>
</dbReference>
<dbReference type="SUPFAM" id="SSF56112">
    <property type="entry name" value="Protein kinase-like (PK-like)"/>
    <property type="match status" value="1"/>
</dbReference>
<reference evidence="2" key="1">
    <citation type="submission" date="2023-07" db="EMBL/GenBank/DDBJ databases">
        <title>Sequencing the genomes of 1000 actinobacteria strains.</title>
        <authorList>
            <person name="Klenk H.-P."/>
        </authorList>
    </citation>
    <scope>NUCLEOTIDE SEQUENCE</scope>
    <source>
        <strain evidence="2">DSM 44707</strain>
    </source>
</reference>